<reference evidence="13" key="1">
    <citation type="journal article" date="2019" name="Int. J. Syst. Evol. Microbiol.">
        <title>The Global Catalogue of Microorganisms (GCM) 10K type strain sequencing project: providing services to taxonomists for standard genome sequencing and annotation.</title>
        <authorList>
            <consortium name="The Broad Institute Genomics Platform"/>
            <consortium name="The Broad Institute Genome Sequencing Center for Infectious Disease"/>
            <person name="Wu L."/>
            <person name="Ma J."/>
        </authorList>
    </citation>
    <scope>NUCLEOTIDE SEQUENCE [LARGE SCALE GENOMIC DNA]</scope>
    <source>
        <strain evidence="13">JCM 9458</strain>
    </source>
</reference>
<gene>
    <name evidence="12" type="ORF">GCM10020369_02300</name>
</gene>
<comment type="caution">
    <text evidence="12">The sequence shown here is derived from an EMBL/GenBank/DDBJ whole genome shotgun (WGS) entry which is preliminary data.</text>
</comment>
<keyword evidence="7" id="KW-0067">ATP-binding</keyword>
<evidence type="ECO:0000256" key="9">
    <source>
        <dbReference type="SAM" id="Phobius"/>
    </source>
</evidence>
<organism evidence="12 13">
    <name type="scientific">Cryptosporangium minutisporangium</name>
    <dbReference type="NCBI Taxonomy" id="113569"/>
    <lineage>
        <taxon>Bacteria</taxon>
        <taxon>Bacillati</taxon>
        <taxon>Actinomycetota</taxon>
        <taxon>Actinomycetes</taxon>
        <taxon>Cryptosporangiales</taxon>
        <taxon>Cryptosporangiaceae</taxon>
        <taxon>Cryptosporangium</taxon>
    </lineage>
</organism>
<keyword evidence="13" id="KW-1185">Reference proteome</keyword>
<evidence type="ECO:0000256" key="5">
    <source>
        <dbReference type="ARBA" id="ARBA00022741"/>
    </source>
</evidence>
<dbReference type="PANTHER" id="PTHR24421:SF10">
    <property type="entry name" value="NITRATE_NITRITE SENSOR PROTEIN NARQ"/>
    <property type="match status" value="1"/>
</dbReference>
<proteinExistence type="predicted"/>
<keyword evidence="4" id="KW-0808">Transferase</keyword>
<evidence type="ECO:0000256" key="6">
    <source>
        <dbReference type="ARBA" id="ARBA00022777"/>
    </source>
</evidence>
<accession>A0ABP6SQY5</accession>
<keyword evidence="6" id="KW-0418">Kinase</keyword>
<evidence type="ECO:0000313" key="13">
    <source>
        <dbReference type="Proteomes" id="UP001501676"/>
    </source>
</evidence>
<feature type="transmembrane region" description="Helical" evidence="9">
    <location>
        <begin position="101"/>
        <end position="124"/>
    </location>
</feature>
<keyword evidence="8" id="KW-0902">Two-component regulatory system</keyword>
<dbReference type="EMBL" id="BAAAYN010000001">
    <property type="protein sequence ID" value="GAA3382029.1"/>
    <property type="molecule type" value="Genomic_DNA"/>
</dbReference>
<dbReference type="InterPro" id="IPR050482">
    <property type="entry name" value="Sensor_HK_TwoCompSys"/>
</dbReference>
<protein>
    <recommendedName>
        <fullName evidence="2">histidine kinase</fullName>
        <ecNumber evidence="2">2.7.13.3</ecNumber>
    </recommendedName>
</protein>
<evidence type="ECO:0000256" key="8">
    <source>
        <dbReference type="ARBA" id="ARBA00023012"/>
    </source>
</evidence>
<comment type="catalytic activity">
    <reaction evidence="1">
        <text>ATP + protein L-histidine = ADP + protein N-phospho-L-histidine.</text>
        <dbReference type="EC" id="2.7.13.3"/>
    </reaction>
</comment>
<keyword evidence="9" id="KW-0472">Membrane</keyword>
<dbReference type="Gene3D" id="1.20.5.1930">
    <property type="match status" value="1"/>
</dbReference>
<evidence type="ECO:0000256" key="3">
    <source>
        <dbReference type="ARBA" id="ARBA00022553"/>
    </source>
</evidence>
<dbReference type="Pfam" id="PF07730">
    <property type="entry name" value="HisKA_3"/>
    <property type="match status" value="1"/>
</dbReference>
<dbReference type="Gene3D" id="3.30.565.10">
    <property type="entry name" value="Histidine kinase-like ATPase, C-terminal domain"/>
    <property type="match status" value="1"/>
</dbReference>
<dbReference type="InterPro" id="IPR011712">
    <property type="entry name" value="Sig_transdc_His_kin_sub3_dim/P"/>
</dbReference>
<feature type="transmembrane region" description="Helical" evidence="9">
    <location>
        <begin position="78"/>
        <end position="95"/>
    </location>
</feature>
<dbReference type="PANTHER" id="PTHR24421">
    <property type="entry name" value="NITRATE/NITRITE SENSOR PROTEIN NARX-RELATED"/>
    <property type="match status" value="1"/>
</dbReference>
<dbReference type="Pfam" id="PF02518">
    <property type="entry name" value="HATPase_c"/>
    <property type="match status" value="1"/>
</dbReference>
<keyword evidence="5" id="KW-0547">Nucleotide-binding</keyword>
<dbReference type="InterPro" id="IPR003594">
    <property type="entry name" value="HATPase_dom"/>
</dbReference>
<feature type="transmembrane region" description="Helical" evidence="9">
    <location>
        <begin position="48"/>
        <end position="71"/>
    </location>
</feature>
<keyword evidence="3" id="KW-0597">Phosphoprotein</keyword>
<dbReference type="RefSeq" id="WP_345726012.1">
    <property type="nucleotide sequence ID" value="NZ_BAAAYN010000001.1"/>
</dbReference>
<dbReference type="InterPro" id="IPR036890">
    <property type="entry name" value="HATPase_C_sf"/>
</dbReference>
<evidence type="ECO:0000256" key="2">
    <source>
        <dbReference type="ARBA" id="ARBA00012438"/>
    </source>
</evidence>
<feature type="domain" description="Histidine kinase/HSP90-like ATPase" evidence="10">
    <location>
        <begin position="254"/>
        <end position="339"/>
    </location>
</feature>
<name>A0ABP6SQY5_9ACTN</name>
<evidence type="ECO:0000259" key="10">
    <source>
        <dbReference type="Pfam" id="PF02518"/>
    </source>
</evidence>
<feature type="domain" description="Signal transduction histidine kinase subgroup 3 dimerisation and phosphoacceptor" evidence="11">
    <location>
        <begin position="143"/>
        <end position="203"/>
    </location>
</feature>
<evidence type="ECO:0000256" key="7">
    <source>
        <dbReference type="ARBA" id="ARBA00022840"/>
    </source>
</evidence>
<dbReference type="CDD" id="cd16917">
    <property type="entry name" value="HATPase_UhpB-NarQ-NarX-like"/>
    <property type="match status" value="1"/>
</dbReference>
<evidence type="ECO:0000256" key="1">
    <source>
        <dbReference type="ARBA" id="ARBA00000085"/>
    </source>
</evidence>
<keyword evidence="9" id="KW-1133">Transmembrane helix</keyword>
<dbReference type="SUPFAM" id="SSF55874">
    <property type="entry name" value="ATPase domain of HSP90 chaperone/DNA topoisomerase II/histidine kinase"/>
    <property type="match status" value="1"/>
</dbReference>
<evidence type="ECO:0000259" key="11">
    <source>
        <dbReference type="Pfam" id="PF07730"/>
    </source>
</evidence>
<sequence length="342" mass="35051">MNVAAAACVLAALLLALVRPGLRGSRGPIVLAGSVSLLITLVSSRDGALSAADSVLGLVETGALLILIGVTARRPGQLPFVLPGAVAVGAWLLRVEPPTSATILFGCATWFAAALGAAGIGAYLGSLDAARQRAAAEARAAQRTLMARELHDFVAHDVSEVLALAQAGRVLAPAGSQLAELVHGIETSARSALASMDRTLDLLDGALDLRHPAPSLADVNELVGRFSGSFPADVRLELGAGLPAGVPREAGAAAYRVVMEALTNVRRHAPSASRVDVRLRRDGGQLVVEVTDDGGDAVVAARGGRGLVGLTERIRLLGGSLDAGPRERRGWRTTATLPVSGR</sequence>
<evidence type="ECO:0000313" key="12">
    <source>
        <dbReference type="EMBL" id="GAA3382029.1"/>
    </source>
</evidence>
<keyword evidence="9" id="KW-0812">Transmembrane</keyword>
<dbReference type="EC" id="2.7.13.3" evidence="2"/>
<dbReference type="Proteomes" id="UP001501676">
    <property type="component" value="Unassembled WGS sequence"/>
</dbReference>
<evidence type="ECO:0000256" key="4">
    <source>
        <dbReference type="ARBA" id="ARBA00022679"/>
    </source>
</evidence>